<dbReference type="GO" id="GO:0045490">
    <property type="term" value="P:pectin catabolic process"/>
    <property type="evidence" value="ECO:0007669"/>
    <property type="project" value="UniProtKB-UniRule"/>
</dbReference>
<evidence type="ECO:0000256" key="4">
    <source>
        <dbReference type="ARBA" id="ARBA00013229"/>
    </source>
</evidence>
<evidence type="ECO:0000256" key="8">
    <source>
        <dbReference type="ARBA" id="ARBA00023085"/>
    </source>
</evidence>
<evidence type="ECO:0000256" key="5">
    <source>
        <dbReference type="ARBA" id="ARBA00022525"/>
    </source>
</evidence>
<dbReference type="InterPro" id="IPR033131">
    <property type="entry name" value="Pectinesterase_Asp_AS"/>
</dbReference>
<comment type="subcellular location">
    <subcellularLocation>
        <location evidence="1 11">Secreted</location>
    </subcellularLocation>
</comment>
<comment type="function">
    <text evidence="11">Involved in maceration and soft-rotting of plant tissue.</text>
</comment>
<comment type="catalytic activity">
    <reaction evidence="9 11">
        <text>[(1-&gt;4)-alpha-D-galacturonosyl methyl ester](n) + n H2O = [(1-&gt;4)-alpha-D-galacturonosyl](n) + n methanol + n H(+)</text>
        <dbReference type="Rhea" id="RHEA:22380"/>
        <dbReference type="Rhea" id="RHEA-COMP:14570"/>
        <dbReference type="Rhea" id="RHEA-COMP:14573"/>
        <dbReference type="ChEBI" id="CHEBI:15377"/>
        <dbReference type="ChEBI" id="CHEBI:15378"/>
        <dbReference type="ChEBI" id="CHEBI:17790"/>
        <dbReference type="ChEBI" id="CHEBI:140522"/>
        <dbReference type="ChEBI" id="CHEBI:140523"/>
        <dbReference type="EC" id="3.1.1.11"/>
    </reaction>
</comment>
<dbReference type="OrthoDB" id="2019149at2759"/>
<evidence type="ECO:0000256" key="2">
    <source>
        <dbReference type="ARBA" id="ARBA00005184"/>
    </source>
</evidence>
<feature type="active site" evidence="10">
    <location>
        <position position="203"/>
    </location>
</feature>
<keyword evidence="11" id="KW-0961">Cell wall biogenesis/degradation</keyword>
<dbReference type="PROSITE" id="PS00503">
    <property type="entry name" value="PECTINESTERASE_2"/>
    <property type="match status" value="1"/>
</dbReference>
<evidence type="ECO:0000259" key="12">
    <source>
        <dbReference type="Pfam" id="PF01095"/>
    </source>
</evidence>
<dbReference type="InterPro" id="IPR011050">
    <property type="entry name" value="Pectin_lyase_fold/virulence"/>
</dbReference>
<comment type="caution">
    <text evidence="13">The sequence shown here is derived from an EMBL/GenBank/DDBJ whole genome shotgun (WGS) entry which is preliminary data.</text>
</comment>
<feature type="domain" description="Pectinesterase catalytic" evidence="12">
    <location>
        <begin position="54"/>
        <end position="318"/>
    </location>
</feature>
<dbReference type="Gene3D" id="2.160.20.10">
    <property type="entry name" value="Single-stranded right-handed beta-helix, Pectin lyase-like"/>
    <property type="match status" value="1"/>
</dbReference>
<evidence type="ECO:0000256" key="7">
    <source>
        <dbReference type="ARBA" id="ARBA00022801"/>
    </source>
</evidence>
<dbReference type="InterPro" id="IPR012334">
    <property type="entry name" value="Pectin_lyas_fold"/>
</dbReference>
<keyword evidence="7 11" id="KW-0378">Hydrolase</keyword>
<reference evidence="14" key="1">
    <citation type="journal article" date="2013" name="New Phytol.">
        <title>Comparative genomic and transcriptomic analyses reveal the hemibiotrophic stage shift of Colletotrichum fungi.</title>
        <authorList>
            <person name="Gan P."/>
            <person name="Ikeda K."/>
            <person name="Irieda H."/>
            <person name="Narusaka M."/>
            <person name="O'Connell R.J."/>
            <person name="Narusaka Y."/>
            <person name="Takano Y."/>
            <person name="Kubo Y."/>
            <person name="Shirasu K."/>
        </authorList>
    </citation>
    <scope>NUCLEOTIDE SEQUENCE [LARGE SCALE GENOMIC DNA]</scope>
    <source>
        <strain evidence="14">104-T / ATCC 96160 / CBS 514.97 / LARS 414 / MAFF 240422</strain>
    </source>
</reference>
<feature type="signal peptide" evidence="11">
    <location>
        <begin position="1"/>
        <end position="16"/>
    </location>
</feature>
<evidence type="ECO:0000256" key="11">
    <source>
        <dbReference type="RuleBase" id="RU000589"/>
    </source>
</evidence>
<dbReference type="FunFam" id="2.160.20.10:FF:000014">
    <property type="entry name" value="Pectinesterase"/>
    <property type="match status" value="1"/>
</dbReference>
<keyword evidence="14" id="KW-1185">Reference proteome</keyword>
<sequence>MVAFLRFVSFATLAAAIPLGDVLGDAENCSGEFAQVEAPEGAFVVDRSGKAPKSFPTFNSAVAALKNGTDEQTIFVHPGNYTEQIVIPKHNGPIVIQGYTCDSRTYAGNKATLSGGLSRTFPNITKNDQTAVIRIATPNVKMYNLNVENTFGQADKNGQALAISAQNTDLGFYACQFAGYQDTVLANVGRQLYVKSLIIGATDFIFGQKAVAWFESCDLKTIGKGYITANGRDSEQNPSYYVFNKASVTGTSGPASQVLGRPWKTFARVVFQNSELGDVIKPDGWTTWNATAPTENVSFKEFKNTGPGAEGPRVNFSSTLTEAVEPVDLFGEGWEKSWFVDQSYL</sequence>
<dbReference type="GO" id="GO:0030599">
    <property type="term" value="F:pectinesterase activity"/>
    <property type="evidence" value="ECO:0007669"/>
    <property type="project" value="UniProtKB-UniRule"/>
</dbReference>
<keyword evidence="5 11" id="KW-0964">Secreted</keyword>
<comment type="pathway">
    <text evidence="2 11">Glycan metabolism; pectin degradation; 2-dehydro-3-deoxy-D-gluconate from pectin: step 1/5.</text>
</comment>
<dbReference type="PANTHER" id="PTHR31321:SF57">
    <property type="entry name" value="PECTINESTERASE 53-RELATED"/>
    <property type="match status" value="1"/>
</dbReference>
<dbReference type="GO" id="GO:0042545">
    <property type="term" value="P:cell wall modification"/>
    <property type="evidence" value="ECO:0007669"/>
    <property type="project" value="UniProtKB-UniRule"/>
</dbReference>
<proteinExistence type="inferred from homology"/>
<name>A0A484FA97_COLOR</name>
<reference evidence="14" key="2">
    <citation type="journal article" date="2019" name="Mol. Plant Microbe Interact.">
        <title>Genome sequence resources for four phytopathogenic fungi from the Colletotrichum orbiculare species complex.</title>
        <authorList>
            <person name="Gan P."/>
            <person name="Tsushima A."/>
            <person name="Narusaka M."/>
            <person name="Narusaka Y."/>
            <person name="Takano Y."/>
            <person name="Kubo Y."/>
            <person name="Shirasu K."/>
        </authorList>
    </citation>
    <scope>GENOME REANNOTATION</scope>
    <source>
        <strain evidence="14">104-T / ATCC 96160 / CBS 514.97 / LARS 414 / MAFF 240422</strain>
    </source>
</reference>
<evidence type="ECO:0000256" key="10">
    <source>
        <dbReference type="PROSITE-ProRule" id="PRU10040"/>
    </source>
</evidence>
<evidence type="ECO:0000313" key="14">
    <source>
        <dbReference type="Proteomes" id="UP000014480"/>
    </source>
</evidence>
<evidence type="ECO:0000256" key="9">
    <source>
        <dbReference type="ARBA" id="ARBA00047928"/>
    </source>
</evidence>
<evidence type="ECO:0000256" key="1">
    <source>
        <dbReference type="ARBA" id="ARBA00004613"/>
    </source>
</evidence>
<dbReference type="Pfam" id="PF01095">
    <property type="entry name" value="Pectinesterase"/>
    <property type="match status" value="1"/>
</dbReference>
<evidence type="ECO:0000256" key="6">
    <source>
        <dbReference type="ARBA" id="ARBA00022729"/>
    </source>
</evidence>
<dbReference type="STRING" id="1213857.A0A484FA97"/>
<dbReference type="SUPFAM" id="SSF51126">
    <property type="entry name" value="Pectin lyase-like"/>
    <property type="match status" value="1"/>
</dbReference>
<comment type="similarity">
    <text evidence="3">Belongs to the pectinesterase family.</text>
</comment>
<dbReference type="AlphaFoldDB" id="A0A484FA97"/>
<dbReference type="UniPathway" id="UPA00545">
    <property type="reaction ID" value="UER00823"/>
</dbReference>
<feature type="chain" id="PRO_5019613633" description="Pectinesterase" evidence="11">
    <location>
        <begin position="17"/>
        <end position="345"/>
    </location>
</feature>
<evidence type="ECO:0000313" key="13">
    <source>
        <dbReference type="EMBL" id="TDZ15269.1"/>
    </source>
</evidence>
<dbReference type="EMBL" id="AMCV02000041">
    <property type="protein sequence ID" value="TDZ15269.1"/>
    <property type="molecule type" value="Genomic_DNA"/>
</dbReference>
<dbReference type="EC" id="3.1.1.11" evidence="4 11"/>
<dbReference type="GO" id="GO:0005576">
    <property type="term" value="C:extracellular region"/>
    <property type="evidence" value="ECO:0007669"/>
    <property type="project" value="UniProtKB-SubCell"/>
</dbReference>
<dbReference type="PANTHER" id="PTHR31321">
    <property type="entry name" value="ACYL-COA THIOESTER HYDROLASE YBHC-RELATED"/>
    <property type="match status" value="1"/>
</dbReference>
<evidence type="ECO:0000256" key="3">
    <source>
        <dbReference type="ARBA" id="ARBA00008891"/>
    </source>
</evidence>
<accession>A0A484FA97</accession>
<keyword evidence="8 11" id="KW-0063">Aspartyl esterase</keyword>
<organism evidence="13 14">
    <name type="scientific">Colletotrichum orbiculare (strain 104-T / ATCC 96160 / CBS 514.97 / LARS 414 / MAFF 240422)</name>
    <name type="common">Cucumber anthracnose fungus</name>
    <name type="synonym">Colletotrichum lagenarium</name>
    <dbReference type="NCBI Taxonomy" id="1213857"/>
    <lineage>
        <taxon>Eukaryota</taxon>
        <taxon>Fungi</taxon>
        <taxon>Dikarya</taxon>
        <taxon>Ascomycota</taxon>
        <taxon>Pezizomycotina</taxon>
        <taxon>Sordariomycetes</taxon>
        <taxon>Hypocreomycetidae</taxon>
        <taxon>Glomerellales</taxon>
        <taxon>Glomerellaceae</taxon>
        <taxon>Colletotrichum</taxon>
        <taxon>Colletotrichum orbiculare species complex</taxon>
    </lineage>
</organism>
<protein>
    <recommendedName>
        <fullName evidence="4 11">Pectinesterase</fullName>
        <ecNumber evidence="4 11">3.1.1.11</ecNumber>
    </recommendedName>
</protein>
<dbReference type="InterPro" id="IPR000070">
    <property type="entry name" value="Pectinesterase_cat"/>
</dbReference>
<dbReference type="Proteomes" id="UP000014480">
    <property type="component" value="Unassembled WGS sequence"/>
</dbReference>
<gene>
    <name evidence="13" type="primary">pme1-1</name>
    <name evidence="13" type="ORF">Cob_v011786</name>
</gene>
<keyword evidence="6 11" id="KW-0732">Signal</keyword>